<dbReference type="EMBL" id="CP041235">
    <property type="protein sequence ID" value="QOP43340.1"/>
    <property type="molecule type" value="Genomic_DNA"/>
</dbReference>
<keyword evidence="2" id="KW-1185">Reference proteome</keyword>
<proteinExistence type="predicted"/>
<gene>
    <name evidence="1" type="ORF">FJR45_05005</name>
</gene>
<sequence length="198" mass="22264">MSLKENIEMVKEELTSEEKFFEKAVVTEKFIKKYKKLMIGSVVAITLFVAGDIAYNISKQHTLEAANQALLTLQKNPKDEATLATLASLSPNLHDLWVYSQAVVSKNIKELEKLQNSQALLLGDLSSYEVAQNLQDINKLEEYAEKQDAIYQDLAQVQLAILLMHDKKIEEAHSKLSMISVNSPLAQVSRALMHYGVK</sequence>
<evidence type="ECO:0000313" key="2">
    <source>
        <dbReference type="Proteomes" id="UP000593719"/>
    </source>
</evidence>
<protein>
    <recommendedName>
        <fullName evidence="3">Tetratricopeptide repeat-like domain-containing protein</fullName>
    </recommendedName>
</protein>
<reference evidence="1 2" key="1">
    <citation type="submission" date="2019-06" db="EMBL/GenBank/DDBJ databases">
        <title>Sulfurimonas gotlandica sp. nov., a chemoautotrophic and psychrotolerant epsilonproteobacterium isolated from a pelagic redoxcline, and an emended description of the genus Sulfurimonas.</title>
        <authorList>
            <person name="Wang S."/>
            <person name="Jiang L."/>
            <person name="Shao Z."/>
        </authorList>
    </citation>
    <scope>NUCLEOTIDE SEQUENCE [LARGE SCALE GENOMIC DNA]</scope>
    <source>
        <strain evidence="1 2">S2-6</strain>
    </source>
</reference>
<dbReference type="Proteomes" id="UP000593719">
    <property type="component" value="Chromosome"/>
</dbReference>
<name>A0A7M1B125_9BACT</name>
<accession>A0A7M1B125</accession>
<dbReference type="KEGG" id="ssei:FJR45_05005"/>
<evidence type="ECO:0008006" key="3">
    <source>
        <dbReference type="Google" id="ProtNLM"/>
    </source>
</evidence>
<organism evidence="1 2">
    <name type="scientific">Sulfurimonas sediminis</name>
    <dbReference type="NCBI Taxonomy" id="2590020"/>
    <lineage>
        <taxon>Bacteria</taxon>
        <taxon>Pseudomonadati</taxon>
        <taxon>Campylobacterota</taxon>
        <taxon>Epsilonproteobacteria</taxon>
        <taxon>Campylobacterales</taxon>
        <taxon>Sulfurimonadaceae</taxon>
        <taxon>Sulfurimonas</taxon>
    </lineage>
</organism>
<evidence type="ECO:0000313" key="1">
    <source>
        <dbReference type="EMBL" id="QOP43340.1"/>
    </source>
</evidence>
<dbReference type="AlphaFoldDB" id="A0A7M1B125"/>
<dbReference type="RefSeq" id="WP_193151627.1">
    <property type="nucleotide sequence ID" value="NZ_CP041235.1"/>
</dbReference>